<dbReference type="OrthoDB" id="4207023at2"/>
<evidence type="ECO:0000313" key="3">
    <source>
        <dbReference type="EMBL" id="QEV59693.1"/>
    </source>
</evidence>
<evidence type="ECO:0000313" key="4">
    <source>
        <dbReference type="Proteomes" id="UP000326505"/>
    </source>
</evidence>
<reference evidence="2 5" key="2">
    <citation type="submission" date="2020-08" db="EMBL/GenBank/DDBJ databases">
        <title>Genomic Encyclopedia of Type Strains, Phase III (KMG-III): the genomes of soil and plant-associated and newly described type strains.</title>
        <authorList>
            <person name="Whitman W."/>
        </authorList>
    </citation>
    <scope>NUCLEOTIDE SEQUENCE [LARGE SCALE GENOMIC DNA]</scope>
    <source>
        <strain evidence="2 5">CECT 3146</strain>
    </source>
</reference>
<proteinExistence type="predicted"/>
<dbReference type="KEGG" id="sspb:CP982_13900"/>
<gene>
    <name evidence="3" type="ORF">CP982_13900</name>
    <name evidence="2" type="ORF">FHS40_002192</name>
</gene>
<keyword evidence="5" id="KW-1185">Reference proteome</keyword>
<sequence length="116" mass="12344">MSDHQTDSHSAAPVPADGSESVRAEVRREYAAKLAQAELKAHAAQAGIKLAEGFTDYLDSSKLLGEDGSPSAEAIAKALEPLKPAEPEFPQIQGMGYYPGPPFRPTPGVSLDIRNR</sequence>
<protein>
    <submittedName>
        <fullName evidence="3">Uncharacterized protein</fullName>
    </submittedName>
</protein>
<evidence type="ECO:0000313" key="5">
    <source>
        <dbReference type="Proteomes" id="UP000549009"/>
    </source>
</evidence>
<dbReference type="RefSeq" id="WP_150510817.1">
    <property type="nucleotide sequence ID" value="NZ_BMSQ01000004.1"/>
</dbReference>
<feature type="region of interest" description="Disordered" evidence="1">
    <location>
        <begin position="1"/>
        <end position="23"/>
    </location>
</feature>
<dbReference type="AlphaFoldDB" id="A0A5P2X3V1"/>
<organism evidence="3 4">
    <name type="scientific">Streptomyces spectabilis</name>
    <dbReference type="NCBI Taxonomy" id="68270"/>
    <lineage>
        <taxon>Bacteria</taxon>
        <taxon>Bacillati</taxon>
        <taxon>Actinomycetota</taxon>
        <taxon>Actinomycetes</taxon>
        <taxon>Kitasatosporales</taxon>
        <taxon>Streptomycetaceae</taxon>
        <taxon>Streptomyces</taxon>
    </lineage>
</organism>
<dbReference type="EMBL" id="JACHJD010000003">
    <property type="protein sequence ID" value="MBB5103139.1"/>
    <property type="molecule type" value="Genomic_DNA"/>
</dbReference>
<accession>A0A5P2X3V1</accession>
<reference evidence="3 4" key="1">
    <citation type="submission" date="2017-09" db="EMBL/GenBank/DDBJ databases">
        <authorList>
            <person name="Lee N."/>
            <person name="Cho B.-K."/>
        </authorList>
    </citation>
    <scope>NUCLEOTIDE SEQUENCE [LARGE SCALE GENOMIC DNA]</scope>
    <source>
        <strain evidence="3 4">ATCC 27465</strain>
    </source>
</reference>
<feature type="region of interest" description="Disordered" evidence="1">
    <location>
        <begin position="87"/>
        <end position="116"/>
    </location>
</feature>
<dbReference type="EMBL" id="CP023690">
    <property type="protein sequence ID" value="QEV59693.1"/>
    <property type="molecule type" value="Genomic_DNA"/>
</dbReference>
<name>A0A5P2X3V1_STRST</name>
<evidence type="ECO:0000313" key="2">
    <source>
        <dbReference type="EMBL" id="MBB5103139.1"/>
    </source>
</evidence>
<evidence type="ECO:0000256" key="1">
    <source>
        <dbReference type="SAM" id="MobiDB-lite"/>
    </source>
</evidence>
<dbReference type="Proteomes" id="UP000549009">
    <property type="component" value="Unassembled WGS sequence"/>
</dbReference>
<dbReference type="Proteomes" id="UP000326505">
    <property type="component" value="Chromosome"/>
</dbReference>